<keyword evidence="1" id="KW-0472">Membrane</keyword>
<organism evidence="2 3">
    <name type="scientific">Pseudooceanicola albus</name>
    <dbReference type="NCBI Taxonomy" id="2692189"/>
    <lineage>
        <taxon>Bacteria</taxon>
        <taxon>Pseudomonadati</taxon>
        <taxon>Pseudomonadota</taxon>
        <taxon>Alphaproteobacteria</taxon>
        <taxon>Rhodobacterales</taxon>
        <taxon>Paracoccaceae</taxon>
        <taxon>Pseudooceanicola</taxon>
    </lineage>
</organism>
<evidence type="ECO:0000256" key="1">
    <source>
        <dbReference type="SAM" id="Phobius"/>
    </source>
</evidence>
<accession>A0A6L7G0P1</accession>
<dbReference type="EMBL" id="WUMU01000003">
    <property type="protein sequence ID" value="MXN17262.1"/>
    <property type="molecule type" value="Genomic_DNA"/>
</dbReference>
<feature type="transmembrane region" description="Helical" evidence="1">
    <location>
        <begin position="90"/>
        <end position="111"/>
    </location>
</feature>
<feature type="transmembrane region" description="Helical" evidence="1">
    <location>
        <begin position="57"/>
        <end position="78"/>
    </location>
</feature>
<dbReference type="Proteomes" id="UP000477911">
    <property type="component" value="Unassembled WGS sequence"/>
</dbReference>
<dbReference type="Pfam" id="PF06532">
    <property type="entry name" value="NrsF"/>
    <property type="match status" value="1"/>
</dbReference>
<feature type="transmembrane region" description="Helical" evidence="1">
    <location>
        <begin position="131"/>
        <end position="149"/>
    </location>
</feature>
<feature type="transmembrane region" description="Helical" evidence="1">
    <location>
        <begin position="191"/>
        <end position="211"/>
    </location>
</feature>
<keyword evidence="1" id="KW-0812">Transmembrane</keyword>
<evidence type="ECO:0000313" key="3">
    <source>
        <dbReference type="Proteomes" id="UP000477911"/>
    </source>
</evidence>
<protein>
    <submittedName>
        <fullName evidence="2">DUF1109 family protein</fullName>
    </submittedName>
</protein>
<reference evidence="2 3" key="1">
    <citation type="submission" date="2019-12" db="EMBL/GenBank/DDBJ databases">
        <authorList>
            <person name="Li M."/>
        </authorList>
    </citation>
    <scope>NUCLEOTIDE SEQUENCE [LARGE SCALE GENOMIC DNA]</scope>
    <source>
        <strain evidence="2 3">GBMRC 2024</strain>
    </source>
</reference>
<comment type="caution">
    <text evidence="2">The sequence shown here is derived from an EMBL/GenBank/DDBJ whole genome shotgun (WGS) entry which is preliminary data.</text>
</comment>
<keyword evidence="3" id="KW-1185">Reference proteome</keyword>
<sequence length="213" mass="22158">MDTEELIARLAQDPAPAPDAGVETRFLPFLLVGLLVSVALYFAALGPRPGLLEALKTPLVVAKTLLPAVLAGLALVLARRSARPGRRPGLPARLIWAVPLAALALFGLAFAQTPADMRLGYFLGHSIQLCMPAIATLSLPVTAGLILALRRGAPVRPVRTGALAGLAAGALATVVYSTFCTEDSPLFYSVWYSGGIALGAGIGALAGAKWLRW</sequence>
<feature type="transmembrane region" description="Helical" evidence="1">
    <location>
        <begin position="26"/>
        <end position="45"/>
    </location>
</feature>
<keyword evidence="1" id="KW-1133">Transmembrane helix</keyword>
<dbReference type="InterPro" id="IPR009495">
    <property type="entry name" value="NrsF"/>
</dbReference>
<dbReference type="AlphaFoldDB" id="A0A6L7G0P1"/>
<gene>
    <name evidence="2" type="ORF">GR170_05400</name>
</gene>
<feature type="transmembrane region" description="Helical" evidence="1">
    <location>
        <begin position="161"/>
        <end position="179"/>
    </location>
</feature>
<evidence type="ECO:0000313" key="2">
    <source>
        <dbReference type="EMBL" id="MXN17262.1"/>
    </source>
</evidence>
<name>A0A6L7G0P1_9RHOB</name>
<proteinExistence type="predicted"/>